<sequence>MHSTTKRRIGAYIINQAVYFGLSFVIEKTVLRRVKSEVVHAVVTQPTISFLGEVAQLKLLNGKTIGGRICGIQVESENGLPLTTEQIVRRTVYRDTVSLFKIRPYWKPFLENGQRLPEDDFARTIVRLNQEKLNNEA</sequence>
<feature type="domain" description="RDD" evidence="5">
    <location>
        <begin position="6"/>
        <end position="93"/>
    </location>
</feature>
<keyword evidence="4" id="KW-0472">Membrane</keyword>
<dbReference type="RefSeq" id="WP_055968402.1">
    <property type="nucleotide sequence ID" value="NZ_FMYN01000001.1"/>
</dbReference>
<evidence type="ECO:0000256" key="4">
    <source>
        <dbReference type="ARBA" id="ARBA00023136"/>
    </source>
</evidence>
<dbReference type="GO" id="GO:0016020">
    <property type="term" value="C:membrane"/>
    <property type="evidence" value="ECO:0007669"/>
    <property type="project" value="UniProtKB-SubCell"/>
</dbReference>
<dbReference type="AlphaFoldDB" id="A0A0V8GKW4"/>
<comment type="subcellular location">
    <subcellularLocation>
        <location evidence="1">Membrane</location>
        <topology evidence="1">Multi-pass membrane protein</topology>
    </subcellularLocation>
</comment>
<reference evidence="6 7" key="1">
    <citation type="journal article" date="2015" name="Int. J. Syst. Evol. Microbiol.">
        <title>Exiguobacterium enclense sp. nov., isolated from sediment.</title>
        <authorList>
            <person name="Dastager S.G."/>
            <person name="Mawlankar R."/>
            <person name="Sonalkar V.V."/>
            <person name="Thorat M.N."/>
            <person name="Mual P."/>
            <person name="Verma A."/>
            <person name="Krishnamurthi S."/>
            <person name="Tang S.K."/>
            <person name="Li W.J."/>
        </authorList>
    </citation>
    <scope>NUCLEOTIDE SEQUENCE [LARGE SCALE GENOMIC DNA]</scope>
    <source>
        <strain evidence="6 7">NIO-1109</strain>
    </source>
</reference>
<comment type="caution">
    <text evidence="6">The sequence shown here is derived from an EMBL/GenBank/DDBJ whole genome shotgun (WGS) entry which is preliminary data.</text>
</comment>
<dbReference type="Pfam" id="PF06271">
    <property type="entry name" value="RDD"/>
    <property type="match status" value="1"/>
</dbReference>
<dbReference type="InterPro" id="IPR010432">
    <property type="entry name" value="RDD"/>
</dbReference>
<evidence type="ECO:0000256" key="1">
    <source>
        <dbReference type="ARBA" id="ARBA00004141"/>
    </source>
</evidence>
<evidence type="ECO:0000256" key="2">
    <source>
        <dbReference type="ARBA" id="ARBA00022692"/>
    </source>
</evidence>
<dbReference type="OrthoDB" id="2354892at2"/>
<name>A0A0V8GKW4_9BACL</name>
<protein>
    <recommendedName>
        <fullName evidence="5">RDD domain-containing protein</fullName>
    </recommendedName>
</protein>
<keyword evidence="2" id="KW-0812">Transmembrane</keyword>
<evidence type="ECO:0000313" key="6">
    <source>
        <dbReference type="EMBL" id="KSU50842.1"/>
    </source>
</evidence>
<keyword evidence="3" id="KW-1133">Transmembrane helix</keyword>
<organism evidence="6 7">
    <name type="scientific">Exiguobacterium indicum</name>
    <dbReference type="NCBI Taxonomy" id="296995"/>
    <lineage>
        <taxon>Bacteria</taxon>
        <taxon>Bacillati</taxon>
        <taxon>Bacillota</taxon>
        <taxon>Bacilli</taxon>
        <taxon>Bacillales</taxon>
        <taxon>Bacillales Family XII. Incertae Sedis</taxon>
        <taxon>Exiguobacterium</taxon>
    </lineage>
</organism>
<dbReference type="Proteomes" id="UP000053797">
    <property type="component" value="Unassembled WGS sequence"/>
</dbReference>
<accession>A0A0V8GKW4</accession>
<evidence type="ECO:0000256" key="3">
    <source>
        <dbReference type="ARBA" id="ARBA00022989"/>
    </source>
</evidence>
<evidence type="ECO:0000259" key="5">
    <source>
        <dbReference type="Pfam" id="PF06271"/>
    </source>
</evidence>
<dbReference type="EMBL" id="LNQL01000001">
    <property type="protein sequence ID" value="KSU50842.1"/>
    <property type="molecule type" value="Genomic_DNA"/>
</dbReference>
<proteinExistence type="predicted"/>
<gene>
    <name evidence="6" type="ORF">AS033_05540</name>
</gene>
<evidence type="ECO:0000313" key="7">
    <source>
        <dbReference type="Proteomes" id="UP000053797"/>
    </source>
</evidence>